<name>A0A814AB75_9BILA</name>
<evidence type="ECO:0000313" key="3">
    <source>
        <dbReference type="Proteomes" id="UP000663882"/>
    </source>
</evidence>
<feature type="compositionally biased region" description="Low complexity" evidence="1">
    <location>
        <begin position="177"/>
        <end position="189"/>
    </location>
</feature>
<comment type="caution">
    <text evidence="2">The sequence shown here is derived from an EMBL/GenBank/DDBJ whole genome shotgun (WGS) entry which is preliminary data.</text>
</comment>
<proteinExistence type="predicted"/>
<feature type="region of interest" description="Disordered" evidence="1">
    <location>
        <begin position="128"/>
        <end position="203"/>
    </location>
</feature>
<organism evidence="2 3">
    <name type="scientific">Rotaria sordida</name>
    <dbReference type="NCBI Taxonomy" id="392033"/>
    <lineage>
        <taxon>Eukaryota</taxon>
        <taxon>Metazoa</taxon>
        <taxon>Spiralia</taxon>
        <taxon>Gnathifera</taxon>
        <taxon>Rotifera</taxon>
        <taxon>Eurotatoria</taxon>
        <taxon>Bdelloidea</taxon>
        <taxon>Philodinida</taxon>
        <taxon>Philodinidae</taxon>
        <taxon>Rotaria</taxon>
    </lineage>
</organism>
<sequence length="319" mass="36481">MSKLSSQCQDELCLKEGDPKSTRLYLCSHHCYKMLCLTHLTEHDQCIKNRTQYQNKLKDLWDIYTTKFDEDKVEKQIQNLKIELKNDQNLKKCIENLLSINHFHGSMENNQKFEIAIAKLQKVIEQKNQSESTYDNIDSKSKSITNDEEEKQPVIDYGVKSQVKNNNESDERPIVVNDSIHNNNSSDSIKVQNLIRGDNSDKRGRIVDSGIHLDGHDEHNSADDNETKDFRQILATSENIDMHAPNTNLLGQSNPATEESAVMNIDSPLDEIMEIENVSALKQEVFQKSKNTTSLEDAINLSQSTTIELDRQSSEDSCY</sequence>
<dbReference type="AlphaFoldDB" id="A0A814AB75"/>
<dbReference type="OrthoDB" id="10359603at2759"/>
<evidence type="ECO:0000313" key="2">
    <source>
        <dbReference type="EMBL" id="CAF0912283.1"/>
    </source>
</evidence>
<evidence type="ECO:0000256" key="1">
    <source>
        <dbReference type="SAM" id="MobiDB-lite"/>
    </source>
</evidence>
<dbReference type="Proteomes" id="UP000663882">
    <property type="component" value="Unassembled WGS sequence"/>
</dbReference>
<protein>
    <submittedName>
        <fullName evidence="2">Uncharacterized protein</fullName>
    </submittedName>
</protein>
<dbReference type="EMBL" id="CAJNOO010000341">
    <property type="protein sequence ID" value="CAF0912283.1"/>
    <property type="molecule type" value="Genomic_DNA"/>
</dbReference>
<gene>
    <name evidence="2" type="ORF">RFH988_LOCUS9550</name>
</gene>
<accession>A0A814AB75</accession>
<reference evidence="2" key="1">
    <citation type="submission" date="2021-02" db="EMBL/GenBank/DDBJ databases">
        <authorList>
            <person name="Nowell W R."/>
        </authorList>
    </citation>
    <scope>NUCLEOTIDE SEQUENCE</scope>
</reference>